<evidence type="ECO:0000313" key="7">
    <source>
        <dbReference type="EMBL" id="GAA5031893.1"/>
    </source>
</evidence>
<keyword evidence="8" id="KW-1185">Reference proteome</keyword>
<evidence type="ECO:0000256" key="1">
    <source>
        <dbReference type="ARBA" id="ARBA00022491"/>
    </source>
</evidence>
<dbReference type="InterPro" id="IPR050109">
    <property type="entry name" value="HTH-type_TetR-like_transc_reg"/>
</dbReference>
<dbReference type="PANTHER" id="PTHR30055">
    <property type="entry name" value="HTH-TYPE TRANSCRIPTIONAL REGULATOR RUTR"/>
    <property type="match status" value="1"/>
</dbReference>
<dbReference type="RefSeq" id="WP_345657163.1">
    <property type="nucleotide sequence ID" value="NZ_BAABKB010000037.1"/>
</dbReference>
<dbReference type="InterPro" id="IPR009057">
    <property type="entry name" value="Homeodomain-like_sf"/>
</dbReference>
<dbReference type="InterPro" id="IPR001647">
    <property type="entry name" value="HTH_TetR"/>
</dbReference>
<keyword evidence="2" id="KW-0805">Transcription regulation</keyword>
<reference evidence="8" key="1">
    <citation type="journal article" date="2019" name="Int. J. Syst. Evol. Microbiol.">
        <title>The Global Catalogue of Microorganisms (GCM) 10K type strain sequencing project: providing services to taxonomists for standard genome sequencing and annotation.</title>
        <authorList>
            <consortium name="The Broad Institute Genomics Platform"/>
            <consortium name="The Broad Institute Genome Sequencing Center for Infectious Disease"/>
            <person name="Wu L."/>
            <person name="Ma J."/>
        </authorList>
    </citation>
    <scope>NUCLEOTIDE SEQUENCE [LARGE SCALE GENOMIC DNA]</scope>
    <source>
        <strain evidence="8">JCM 18409</strain>
    </source>
</reference>
<evidence type="ECO:0000259" key="6">
    <source>
        <dbReference type="PROSITE" id="PS50977"/>
    </source>
</evidence>
<keyword evidence="4" id="KW-0804">Transcription</keyword>
<evidence type="ECO:0000256" key="4">
    <source>
        <dbReference type="ARBA" id="ARBA00023163"/>
    </source>
</evidence>
<dbReference type="PANTHER" id="PTHR30055:SF228">
    <property type="entry name" value="TRANSCRIPTIONAL REGULATOR-RELATED"/>
    <property type="match status" value="1"/>
</dbReference>
<keyword evidence="3 5" id="KW-0238">DNA-binding</keyword>
<organism evidence="7 8">
    <name type="scientific">Streptomyces siamensis</name>
    <dbReference type="NCBI Taxonomy" id="1274986"/>
    <lineage>
        <taxon>Bacteria</taxon>
        <taxon>Bacillati</taxon>
        <taxon>Actinomycetota</taxon>
        <taxon>Actinomycetes</taxon>
        <taxon>Kitasatosporales</taxon>
        <taxon>Streptomycetaceae</taxon>
        <taxon>Streptomyces</taxon>
    </lineage>
</organism>
<evidence type="ECO:0000256" key="5">
    <source>
        <dbReference type="PROSITE-ProRule" id="PRU00335"/>
    </source>
</evidence>
<gene>
    <name evidence="7" type="ORF">GCM10023335_73670</name>
</gene>
<dbReference type="EMBL" id="BAABKB010000037">
    <property type="protein sequence ID" value="GAA5031893.1"/>
    <property type="molecule type" value="Genomic_DNA"/>
</dbReference>
<dbReference type="Proteomes" id="UP001501759">
    <property type="component" value="Unassembled WGS sequence"/>
</dbReference>
<dbReference type="InterPro" id="IPR039538">
    <property type="entry name" value="BetI_C"/>
</dbReference>
<dbReference type="SUPFAM" id="SSF46689">
    <property type="entry name" value="Homeodomain-like"/>
    <property type="match status" value="1"/>
</dbReference>
<evidence type="ECO:0000256" key="2">
    <source>
        <dbReference type="ARBA" id="ARBA00023015"/>
    </source>
</evidence>
<dbReference type="Pfam" id="PF00440">
    <property type="entry name" value="TetR_N"/>
    <property type="match status" value="1"/>
</dbReference>
<dbReference type="SUPFAM" id="SSF48498">
    <property type="entry name" value="Tetracyclin repressor-like, C-terminal domain"/>
    <property type="match status" value="1"/>
</dbReference>
<accession>A0ABP9JKF6</accession>
<dbReference type="Gene3D" id="1.10.357.10">
    <property type="entry name" value="Tetracycline Repressor, domain 2"/>
    <property type="match status" value="1"/>
</dbReference>
<sequence length="210" mass="23416">MTSSPRSTRTRKDPAERRTEILETAARLALEQGLERVTMQLVATELGVRPGLISHYFPTVDALLCDAFARAVSRERDALLPEADENLPPKARMSRFLHRISDTDFADLGRLWLNARHLARYRPNLRRVVAEQEAVMRGTLTALIEEGVRAGDFTTSDPAEACLVVLVVIDGLDSYSNDDTSFSHPALDALVFTTAERELGLRKGDLRNLD</sequence>
<dbReference type="Pfam" id="PF13977">
    <property type="entry name" value="TetR_C_6"/>
    <property type="match status" value="1"/>
</dbReference>
<keyword evidence="1" id="KW-0678">Repressor</keyword>
<name>A0ABP9JKF6_9ACTN</name>
<dbReference type="InterPro" id="IPR036271">
    <property type="entry name" value="Tet_transcr_reg_TetR-rel_C_sf"/>
</dbReference>
<feature type="DNA-binding region" description="H-T-H motif" evidence="5">
    <location>
        <begin position="38"/>
        <end position="57"/>
    </location>
</feature>
<evidence type="ECO:0000313" key="8">
    <source>
        <dbReference type="Proteomes" id="UP001501759"/>
    </source>
</evidence>
<evidence type="ECO:0000256" key="3">
    <source>
        <dbReference type="ARBA" id="ARBA00023125"/>
    </source>
</evidence>
<feature type="domain" description="HTH tetR-type" evidence="6">
    <location>
        <begin position="15"/>
        <end position="75"/>
    </location>
</feature>
<comment type="caution">
    <text evidence="7">The sequence shown here is derived from an EMBL/GenBank/DDBJ whole genome shotgun (WGS) entry which is preliminary data.</text>
</comment>
<proteinExistence type="predicted"/>
<protein>
    <recommendedName>
        <fullName evidence="6">HTH tetR-type domain-containing protein</fullName>
    </recommendedName>
</protein>
<dbReference type="PROSITE" id="PS50977">
    <property type="entry name" value="HTH_TETR_2"/>
    <property type="match status" value="1"/>
</dbReference>